<proteinExistence type="predicted"/>
<evidence type="ECO:0000313" key="1">
    <source>
        <dbReference type="EMBL" id="SJZ94553.1"/>
    </source>
</evidence>
<name>A0A1T4PSP7_9FIRM</name>
<reference evidence="2" key="1">
    <citation type="submission" date="2017-02" db="EMBL/GenBank/DDBJ databases">
        <authorList>
            <person name="Varghese N."/>
            <person name="Submissions S."/>
        </authorList>
    </citation>
    <scope>NUCLEOTIDE SEQUENCE [LARGE SCALE GENOMIC DNA]</scope>
    <source>
        <strain evidence="2">ATCC 25662</strain>
    </source>
</reference>
<keyword evidence="2" id="KW-1185">Reference proteome</keyword>
<evidence type="ECO:0000313" key="2">
    <source>
        <dbReference type="Proteomes" id="UP000243297"/>
    </source>
</evidence>
<organism evidence="1 2">
    <name type="scientific">Anaerorhabdus furcosa</name>
    <dbReference type="NCBI Taxonomy" id="118967"/>
    <lineage>
        <taxon>Bacteria</taxon>
        <taxon>Bacillati</taxon>
        <taxon>Bacillota</taxon>
        <taxon>Erysipelotrichia</taxon>
        <taxon>Erysipelotrichales</taxon>
        <taxon>Erysipelotrichaceae</taxon>
        <taxon>Anaerorhabdus</taxon>
    </lineage>
</organism>
<sequence length="84" mass="9429">MAYNAWKDLGSPTSVAEVNCYYGSYNKDCNTLAWYGVRTGVVNGNSVQFRNAPLIQNPSHTWNGSPWDYTQPSGCRVVVNNYPY</sequence>
<protein>
    <submittedName>
        <fullName evidence="1">Uncharacterized protein</fullName>
    </submittedName>
</protein>
<dbReference type="Proteomes" id="UP000243297">
    <property type="component" value="Unassembled WGS sequence"/>
</dbReference>
<accession>A0A1T4PSP7</accession>
<dbReference type="EMBL" id="FUWY01000007">
    <property type="protein sequence ID" value="SJZ94553.1"/>
    <property type="molecule type" value="Genomic_DNA"/>
</dbReference>
<gene>
    <name evidence="1" type="ORF">SAMN02745191_2140</name>
</gene>
<dbReference type="AlphaFoldDB" id="A0A1T4PSP7"/>